<name>C1EBQ9_MICCC</name>
<dbReference type="GO" id="GO:0006886">
    <property type="term" value="P:intracellular protein transport"/>
    <property type="evidence" value="ECO:0007669"/>
    <property type="project" value="InterPro"/>
</dbReference>
<dbReference type="InterPro" id="IPR013822">
    <property type="entry name" value="Signal_recog_particl_SRP54_hlx"/>
</dbReference>
<dbReference type="Gene3D" id="3.30.450.60">
    <property type="match status" value="1"/>
</dbReference>
<dbReference type="GO" id="GO:0006614">
    <property type="term" value="P:SRP-dependent cotranslational protein targeting to membrane"/>
    <property type="evidence" value="ECO:0007669"/>
    <property type="project" value="InterPro"/>
</dbReference>
<dbReference type="GeneID" id="8246371"/>
<feature type="region of interest" description="Disordered" evidence="8">
    <location>
        <begin position="128"/>
        <end position="334"/>
    </location>
</feature>
<dbReference type="KEGG" id="mis:MICPUN_107398"/>
<dbReference type="PROSITE" id="PS00300">
    <property type="entry name" value="SRP54"/>
    <property type="match status" value="1"/>
</dbReference>
<feature type="compositionally biased region" description="Acidic residues" evidence="8">
    <location>
        <begin position="295"/>
        <end position="321"/>
    </location>
</feature>
<dbReference type="GO" id="GO:0003924">
    <property type="term" value="F:GTPase activity"/>
    <property type="evidence" value="ECO:0007669"/>
    <property type="project" value="InterPro"/>
</dbReference>
<dbReference type="Gene3D" id="1.20.120.140">
    <property type="entry name" value="Signal recognition particle SRP54, nucleotide-binding domain"/>
    <property type="match status" value="1"/>
</dbReference>
<dbReference type="InterPro" id="IPR036225">
    <property type="entry name" value="SRP/SRP_N"/>
</dbReference>
<dbReference type="EMBL" id="CP001329">
    <property type="protein sequence ID" value="ACO65457.1"/>
    <property type="molecule type" value="Genomic_DNA"/>
</dbReference>
<dbReference type="AlphaFoldDB" id="C1EBQ9"/>
<feature type="compositionally biased region" description="Basic and acidic residues" evidence="8">
    <location>
        <begin position="142"/>
        <end position="161"/>
    </location>
</feature>
<dbReference type="InterPro" id="IPR003593">
    <property type="entry name" value="AAA+_ATPase"/>
</dbReference>
<dbReference type="Gene3D" id="3.40.50.300">
    <property type="entry name" value="P-loop containing nucleotide triphosphate hydrolases"/>
    <property type="match status" value="1"/>
</dbReference>
<dbReference type="FunFam" id="3.40.50.300:FF:000188">
    <property type="entry name" value="signal recognition particle receptor subunit alpha"/>
    <property type="match status" value="1"/>
</dbReference>
<dbReference type="GO" id="GO:0005047">
    <property type="term" value="F:signal recognition particle binding"/>
    <property type="evidence" value="ECO:0007669"/>
    <property type="project" value="InterPro"/>
</dbReference>
<dbReference type="SUPFAM" id="SSF47364">
    <property type="entry name" value="Domain of the SRP/SRP receptor G-proteins"/>
    <property type="match status" value="1"/>
</dbReference>
<evidence type="ECO:0000313" key="11">
    <source>
        <dbReference type="Proteomes" id="UP000002009"/>
    </source>
</evidence>
<dbReference type="SMART" id="SM00382">
    <property type="entry name" value="AAA"/>
    <property type="match status" value="1"/>
</dbReference>
<proteinExistence type="inferred from homology"/>
<dbReference type="OMA" id="HLGWIDK"/>
<keyword evidence="6" id="KW-0472">Membrane</keyword>
<evidence type="ECO:0000259" key="9">
    <source>
        <dbReference type="PROSITE" id="PS00300"/>
    </source>
</evidence>
<dbReference type="SMART" id="SM00963">
    <property type="entry name" value="SRP54_N"/>
    <property type="match status" value="1"/>
</dbReference>
<dbReference type="Pfam" id="PF00448">
    <property type="entry name" value="SRP54"/>
    <property type="match status" value="1"/>
</dbReference>
<accession>C1EBQ9</accession>
<dbReference type="GO" id="GO:0005785">
    <property type="term" value="C:signal recognition particle receptor complex"/>
    <property type="evidence" value="ECO:0007669"/>
    <property type="project" value="InterPro"/>
</dbReference>
<evidence type="ECO:0000256" key="7">
    <source>
        <dbReference type="ARBA" id="ARBA00023170"/>
    </source>
</evidence>
<keyword evidence="5" id="KW-0342">GTP-binding</keyword>
<evidence type="ECO:0000256" key="6">
    <source>
        <dbReference type="ARBA" id="ARBA00023136"/>
    </source>
</evidence>
<dbReference type="SUPFAM" id="SSF52540">
    <property type="entry name" value="P-loop containing nucleoside triphosphate hydrolases"/>
    <property type="match status" value="1"/>
</dbReference>
<dbReference type="InParanoid" id="C1EBQ9"/>
<keyword evidence="3" id="KW-0547">Nucleotide-binding</keyword>
<protein>
    <submittedName>
        <fullName evidence="10">Type II secretory pathway family</fullName>
    </submittedName>
</protein>
<evidence type="ECO:0000256" key="8">
    <source>
        <dbReference type="SAM" id="MobiDB-lite"/>
    </source>
</evidence>
<evidence type="ECO:0000313" key="10">
    <source>
        <dbReference type="EMBL" id="ACO65457.1"/>
    </source>
</evidence>
<dbReference type="InterPro" id="IPR000897">
    <property type="entry name" value="SRP54_GTPase_dom"/>
</dbReference>
<keyword evidence="11" id="KW-1185">Reference proteome</keyword>
<dbReference type="RefSeq" id="XP_002504199.1">
    <property type="nucleotide sequence ID" value="XM_002504153.1"/>
</dbReference>
<organism evidence="10 11">
    <name type="scientific">Micromonas commoda (strain RCC299 / NOUM17 / CCMP2709)</name>
    <name type="common">Picoplanktonic green alga</name>
    <dbReference type="NCBI Taxonomy" id="296587"/>
    <lineage>
        <taxon>Eukaryota</taxon>
        <taxon>Viridiplantae</taxon>
        <taxon>Chlorophyta</taxon>
        <taxon>Mamiellophyceae</taxon>
        <taxon>Mamiellales</taxon>
        <taxon>Mamiellaceae</taxon>
        <taxon>Micromonas</taxon>
    </lineage>
</organism>
<evidence type="ECO:0000256" key="3">
    <source>
        <dbReference type="ARBA" id="ARBA00022741"/>
    </source>
</evidence>
<keyword evidence="7" id="KW-0675">Receptor</keyword>
<feature type="compositionally biased region" description="Low complexity" evidence="8">
    <location>
        <begin position="128"/>
        <end position="141"/>
    </location>
</feature>
<dbReference type="STRING" id="296587.C1EBQ9"/>
<dbReference type="GO" id="GO:0005525">
    <property type="term" value="F:GTP binding"/>
    <property type="evidence" value="ECO:0007669"/>
    <property type="project" value="UniProtKB-KW"/>
</dbReference>
<comment type="similarity">
    <text evidence="2">Belongs to the GTP-binding SRP family.</text>
</comment>
<dbReference type="PANTHER" id="PTHR43134:SF1">
    <property type="entry name" value="SIGNAL RECOGNITION PARTICLE RECEPTOR SUBUNIT ALPHA"/>
    <property type="match status" value="1"/>
</dbReference>
<dbReference type="InterPro" id="IPR027417">
    <property type="entry name" value="P-loop_NTPase"/>
</dbReference>
<reference evidence="10 11" key="1">
    <citation type="journal article" date="2009" name="Science">
        <title>Green evolution and dynamic adaptations revealed by genomes of the marine picoeukaryotes Micromonas.</title>
        <authorList>
            <person name="Worden A.Z."/>
            <person name="Lee J.H."/>
            <person name="Mock T."/>
            <person name="Rouze P."/>
            <person name="Simmons M.P."/>
            <person name="Aerts A.L."/>
            <person name="Allen A.E."/>
            <person name="Cuvelier M.L."/>
            <person name="Derelle E."/>
            <person name="Everett M.V."/>
            <person name="Foulon E."/>
            <person name="Grimwood J."/>
            <person name="Gundlach H."/>
            <person name="Henrissat B."/>
            <person name="Napoli C."/>
            <person name="McDonald S.M."/>
            <person name="Parker M.S."/>
            <person name="Rombauts S."/>
            <person name="Salamov A."/>
            <person name="Von Dassow P."/>
            <person name="Badger J.H."/>
            <person name="Coutinho P.M."/>
            <person name="Demir E."/>
            <person name="Dubchak I."/>
            <person name="Gentemann C."/>
            <person name="Eikrem W."/>
            <person name="Gready J.E."/>
            <person name="John U."/>
            <person name="Lanier W."/>
            <person name="Lindquist E.A."/>
            <person name="Lucas S."/>
            <person name="Mayer K.F."/>
            <person name="Moreau H."/>
            <person name="Not F."/>
            <person name="Otillar R."/>
            <person name="Panaud O."/>
            <person name="Pangilinan J."/>
            <person name="Paulsen I."/>
            <person name="Piegu B."/>
            <person name="Poliakov A."/>
            <person name="Robbens S."/>
            <person name="Schmutz J."/>
            <person name="Toulza E."/>
            <person name="Wyss T."/>
            <person name="Zelensky A."/>
            <person name="Zhou K."/>
            <person name="Armbrust E.V."/>
            <person name="Bhattacharya D."/>
            <person name="Goodenough U.W."/>
            <person name="Van de Peer Y."/>
            <person name="Grigoriev I.V."/>
        </authorList>
    </citation>
    <scope>NUCLEOTIDE SEQUENCE [LARGE SCALE GENOMIC DNA]</scope>
    <source>
        <strain evidence="11">RCC299 / NOUM17</strain>
    </source>
</reference>
<dbReference type="Pfam" id="PF02881">
    <property type="entry name" value="SRP54_N"/>
    <property type="match status" value="1"/>
</dbReference>
<dbReference type="InterPro" id="IPR011012">
    <property type="entry name" value="Longin-like_dom_sf"/>
</dbReference>
<keyword evidence="4" id="KW-0256">Endoplasmic reticulum</keyword>
<comment type="subcellular location">
    <subcellularLocation>
        <location evidence="1">Endoplasmic reticulum membrane</location>
        <topology evidence="1">Peripheral membrane protein</topology>
        <orientation evidence="1">Cytoplasmic side</orientation>
    </subcellularLocation>
</comment>
<sequence length="650" mass="69371">MLDAVQIFTKGGLVLFSWSLGMTTLKGNPVDALIRTQLLEERGGETEFAYSSGNASYTLKWSFHNELGLVFVAVYQRILALTYVDDLLESAKRSFVAGYFDKSDPGRASYAGFGDELTRLTKKAEASAAARKAPKGAPKAFDAAKKAAKRNDASGKARIADADDDAESAKGGAGKGGDTRDGDGGDSAARAKQTAAATAAFDISKLKKKGGKGSRDSSRENSGADLKSMGGDGSDAGAKSPDAKQPKKPKEKRVWAGEGGGGGKASKELDFSEGSAAPSDEVVERVDISKPSRIDDEDDDVTYSDEEDVDEEGDDGDDTDEGSQLGKEKGGKKKRSWLSGVLGNSLVQGVVGKSALDDEDLEPVLEKLKTNFMNKNVAEDIAERLCESVAASLRGRKLASFSSLSAMVRTAMEEALTRILTPKRSVDILREVRAAKDAGRPYTIVFVGVNGVGKSTNLSKVAYWLLQHDVKVMIAACDTFRAGAVEQLRTHCKRLGVPLFERGYEKDPANVASEAIKAAQRQGCDAVLVDTAGRMQDNEPLMRALSKLINMNDPDLTLFVGEALVGNDAVDQLSKFNERLADLNANARRTKLIDGIVLSKFDTIDDKVGAALSMVYTSGAPVVFVGCGQTYTDLRRLNVKSVVKILLSAK</sequence>
<dbReference type="Pfam" id="PF04086">
    <property type="entry name" value="SRP-alpha_N"/>
    <property type="match status" value="1"/>
</dbReference>
<dbReference type="SMART" id="SM00962">
    <property type="entry name" value="SRP54"/>
    <property type="match status" value="1"/>
</dbReference>
<dbReference type="Proteomes" id="UP000002009">
    <property type="component" value="Chromosome 9"/>
</dbReference>
<dbReference type="FunCoup" id="C1EBQ9">
    <property type="interactions" value="1782"/>
</dbReference>
<feature type="domain" description="SRP54-type proteins GTP-binding" evidence="9">
    <location>
        <begin position="621"/>
        <end position="634"/>
    </location>
</feature>
<dbReference type="CDD" id="cd14826">
    <property type="entry name" value="SR_alpha_SRX"/>
    <property type="match status" value="1"/>
</dbReference>
<dbReference type="eggNOG" id="KOG0781">
    <property type="taxonomic scope" value="Eukaryota"/>
</dbReference>
<dbReference type="InterPro" id="IPR007222">
    <property type="entry name" value="Sig_recog_particle_rcpt_asu_N"/>
</dbReference>
<dbReference type="CDD" id="cd17876">
    <property type="entry name" value="SRalpha_C"/>
    <property type="match status" value="1"/>
</dbReference>
<feature type="compositionally biased region" description="Low complexity" evidence="8">
    <location>
        <begin position="186"/>
        <end position="200"/>
    </location>
</feature>
<dbReference type="OrthoDB" id="1727884at2759"/>
<dbReference type="InterPro" id="IPR042101">
    <property type="entry name" value="SRP54_N_sf"/>
</dbReference>
<evidence type="ECO:0000256" key="1">
    <source>
        <dbReference type="ARBA" id="ARBA00004397"/>
    </source>
</evidence>
<dbReference type="PANTHER" id="PTHR43134">
    <property type="entry name" value="SIGNAL RECOGNITION PARTICLE RECEPTOR SUBUNIT ALPHA"/>
    <property type="match status" value="1"/>
</dbReference>
<feature type="compositionally biased region" description="Basic and acidic residues" evidence="8">
    <location>
        <begin position="282"/>
        <end position="294"/>
    </location>
</feature>
<dbReference type="SUPFAM" id="SSF64356">
    <property type="entry name" value="SNARE-like"/>
    <property type="match status" value="1"/>
</dbReference>
<gene>
    <name evidence="10" type="primary">SRPA</name>
    <name evidence="10" type="ORF">MICPUN_107398</name>
</gene>
<evidence type="ECO:0000256" key="5">
    <source>
        <dbReference type="ARBA" id="ARBA00023134"/>
    </source>
</evidence>
<evidence type="ECO:0000256" key="2">
    <source>
        <dbReference type="ARBA" id="ARBA00008531"/>
    </source>
</evidence>
<evidence type="ECO:0000256" key="4">
    <source>
        <dbReference type="ARBA" id="ARBA00022824"/>
    </source>
</evidence>